<reference evidence="2 3" key="1">
    <citation type="submission" date="2020-08" db="EMBL/GenBank/DDBJ databases">
        <title>Genomic Encyclopedia of Type Strains, Phase IV (KMG-IV): sequencing the most valuable type-strain genomes for metagenomic binning, comparative biology and taxonomic classification.</title>
        <authorList>
            <person name="Goeker M."/>
        </authorList>
    </citation>
    <scope>NUCLEOTIDE SEQUENCE [LARGE SCALE GENOMIC DNA]</scope>
    <source>
        <strain evidence="2 3">DSM 19169</strain>
    </source>
</reference>
<comment type="caution">
    <text evidence="2">The sequence shown here is derived from an EMBL/GenBank/DDBJ whole genome shotgun (WGS) entry which is preliminary data.</text>
</comment>
<dbReference type="AlphaFoldDB" id="A0A7W8JDL6"/>
<feature type="compositionally biased region" description="Polar residues" evidence="1">
    <location>
        <begin position="1"/>
        <end position="17"/>
    </location>
</feature>
<dbReference type="EMBL" id="JACHEQ010000003">
    <property type="protein sequence ID" value="MBB5354997.1"/>
    <property type="molecule type" value="Genomic_DNA"/>
</dbReference>
<keyword evidence="3" id="KW-1185">Reference proteome</keyword>
<dbReference type="Proteomes" id="UP000583699">
    <property type="component" value="Unassembled WGS sequence"/>
</dbReference>
<sequence>MKMYTIQNNGHTDSNNIVDDVVANHGEDLRSP</sequence>
<evidence type="ECO:0000313" key="2">
    <source>
        <dbReference type="EMBL" id="MBB5354997.1"/>
    </source>
</evidence>
<proteinExistence type="predicted"/>
<protein>
    <submittedName>
        <fullName evidence="2">Uncharacterized protein</fullName>
    </submittedName>
</protein>
<evidence type="ECO:0000256" key="1">
    <source>
        <dbReference type="SAM" id="MobiDB-lite"/>
    </source>
</evidence>
<organism evidence="2 3">
    <name type="scientific">Anoxybacillus mongoliensis</name>
    <dbReference type="NCBI Taxonomy" id="452565"/>
    <lineage>
        <taxon>Bacteria</taxon>
        <taxon>Bacillati</taxon>
        <taxon>Bacillota</taxon>
        <taxon>Bacilli</taxon>
        <taxon>Bacillales</taxon>
        <taxon>Anoxybacillaceae</taxon>
        <taxon>Anoxybacillus</taxon>
    </lineage>
</organism>
<feature type="region of interest" description="Disordered" evidence="1">
    <location>
        <begin position="1"/>
        <end position="32"/>
    </location>
</feature>
<gene>
    <name evidence="2" type="ORF">HNR43_000956</name>
</gene>
<name>A0A7W8JDL6_9BACL</name>
<accession>A0A7W8JDL6</accession>
<evidence type="ECO:0000313" key="3">
    <source>
        <dbReference type="Proteomes" id="UP000583699"/>
    </source>
</evidence>